<evidence type="ECO:0000313" key="2">
    <source>
        <dbReference type="Proteomes" id="UP001498398"/>
    </source>
</evidence>
<dbReference type="EMBL" id="JBANRG010000003">
    <property type="protein sequence ID" value="KAK7468303.1"/>
    <property type="molecule type" value="Genomic_DNA"/>
</dbReference>
<dbReference type="Proteomes" id="UP001498398">
    <property type="component" value="Unassembled WGS sequence"/>
</dbReference>
<keyword evidence="2" id="KW-1185">Reference proteome</keyword>
<accession>A0ABR1JZQ8</accession>
<gene>
    <name evidence="1" type="ORF">VKT23_002817</name>
</gene>
<reference evidence="1 2" key="1">
    <citation type="submission" date="2024-01" db="EMBL/GenBank/DDBJ databases">
        <title>A draft genome for the cacao thread blight pathogen Marasmiellus scandens.</title>
        <authorList>
            <person name="Baruah I.K."/>
            <person name="Leung J."/>
            <person name="Bukari Y."/>
            <person name="Amoako-Attah I."/>
            <person name="Meinhardt L.W."/>
            <person name="Bailey B.A."/>
            <person name="Cohen S.P."/>
        </authorList>
    </citation>
    <scope>NUCLEOTIDE SEQUENCE [LARGE SCALE GENOMIC DNA]</scope>
    <source>
        <strain evidence="1 2">GH-19</strain>
    </source>
</reference>
<evidence type="ECO:0008006" key="3">
    <source>
        <dbReference type="Google" id="ProtNLM"/>
    </source>
</evidence>
<evidence type="ECO:0000313" key="1">
    <source>
        <dbReference type="EMBL" id="KAK7468303.1"/>
    </source>
</evidence>
<organism evidence="1 2">
    <name type="scientific">Marasmiellus scandens</name>
    <dbReference type="NCBI Taxonomy" id="2682957"/>
    <lineage>
        <taxon>Eukaryota</taxon>
        <taxon>Fungi</taxon>
        <taxon>Dikarya</taxon>
        <taxon>Basidiomycota</taxon>
        <taxon>Agaricomycotina</taxon>
        <taxon>Agaricomycetes</taxon>
        <taxon>Agaricomycetidae</taxon>
        <taxon>Agaricales</taxon>
        <taxon>Marasmiineae</taxon>
        <taxon>Omphalotaceae</taxon>
        <taxon>Marasmiellus</taxon>
    </lineage>
</organism>
<name>A0ABR1JZQ8_9AGAR</name>
<protein>
    <recommendedName>
        <fullName evidence="3">ABM domain-containing protein</fullName>
    </recommendedName>
</protein>
<dbReference type="Gene3D" id="3.30.70.100">
    <property type="match status" value="1"/>
</dbReference>
<sequence>MDSIPESTSSGRLMIIATAKIAPGQESRYEELAKQVKAHIDAGKEPGTNFGFQLTYRVTRKLDAASKPTGEYIIIEEYTGVDYKSALVKHTQNPVTQEILTSGIVADASIEVVDEF</sequence>
<comment type="caution">
    <text evidence="1">The sequence shown here is derived from an EMBL/GenBank/DDBJ whole genome shotgun (WGS) entry which is preliminary data.</text>
</comment>
<proteinExistence type="predicted"/>